<sequence length="256" mass="28570">MNQVERLAAKTAAAALSLPGTIHDRVLAYYRKLNKPTTYDFYVEIDLEGGGDPILAAGSGGNKGIATIHNLSYSGSTQNTQPAGDVWVTIVASVGEYKQMLFAEPMDLKAEQEKPIPFEFDLPNRAGIGEIKAIVSKDLEEIETGRATFICATEDECPHIIQHDLIICKNKDTGKLLPYIEVRLTNYSSTNRHIKVRIMRPDESGDWWKYNNRGGWIVPSVDNKFEAVRVPCTRYGPLKLIIEGDGILIEEEFVRE</sequence>
<protein>
    <submittedName>
        <fullName evidence="1">Uncharacterized protein</fullName>
    </submittedName>
</protein>
<proteinExistence type="predicted"/>
<gene>
    <name evidence="1" type="ORF">MM415A03290_0007</name>
</gene>
<evidence type="ECO:0000313" key="1">
    <source>
        <dbReference type="EMBL" id="QJA71286.1"/>
    </source>
</evidence>
<dbReference type="AlphaFoldDB" id="A0A6M3JN21"/>
<accession>A0A6M3JN21</accession>
<name>A0A6M3JN21_9ZZZZ</name>
<dbReference type="EMBL" id="MT141861">
    <property type="protein sequence ID" value="QJA71286.1"/>
    <property type="molecule type" value="Genomic_DNA"/>
</dbReference>
<reference evidence="1" key="1">
    <citation type="submission" date="2020-03" db="EMBL/GenBank/DDBJ databases">
        <title>The deep terrestrial virosphere.</title>
        <authorList>
            <person name="Holmfeldt K."/>
            <person name="Nilsson E."/>
            <person name="Simone D."/>
            <person name="Lopez-Fernandez M."/>
            <person name="Wu X."/>
            <person name="de Brujin I."/>
            <person name="Lundin D."/>
            <person name="Andersson A."/>
            <person name="Bertilsson S."/>
            <person name="Dopson M."/>
        </authorList>
    </citation>
    <scope>NUCLEOTIDE SEQUENCE</scope>
    <source>
        <strain evidence="1">MM415A03290</strain>
    </source>
</reference>
<organism evidence="1">
    <name type="scientific">viral metagenome</name>
    <dbReference type="NCBI Taxonomy" id="1070528"/>
    <lineage>
        <taxon>unclassified sequences</taxon>
        <taxon>metagenomes</taxon>
        <taxon>organismal metagenomes</taxon>
    </lineage>
</organism>